<feature type="region of interest" description="Disordered" evidence="1">
    <location>
        <begin position="1"/>
        <end position="29"/>
    </location>
</feature>
<accession>A0A0N8I060</accession>
<comment type="caution">
    <text evidence="2">The sequence shown here is derived from an EMBL/GenBank/DDBJ whole genome shotgun (WGS) entry which is preliminary data.</text>
</comment>
<evidence type="ECO:0000256" key="1">
    <source>
        <dbReference type="SAM" id="MobiDB-lite"/>
    </source>
</evidence>
<reference evidence="3" key="1">
    <citation type="submission" date="2013-11" db="EMBL/GenBank/DDBJ databases">
        <authorList>
            <person name="Hoang H.T."/>
            <person name="Killian M.L."/>
            <person name="Madson D.M."/>
            <person name="Arruda P.H.E."/>
            <person name="Sun D."/>
            <person name="Schwartz K.J."/>
            <person name="Yoon K."/>
        </authorList>
    </citation>
    <scope>NUCLEOTIDE SEQUENCE [LARGE SCALE GENOMIC DNA]</scope>
    <source>
        <strain evidence="3">CDK2</strain>
    </source>
</reference>
<keyword evidence="3" id="KW-1185">Reference proteome</keyword>
<name>A0A0N8I060_9EURY</name>
<dbReference type="STRING" id="699431.SY89_02148"/>
<protein>
    <submittedName>
        <fullName evidence="2">Uncharacterized protein</fullName>
    </submittedName>
</protein>
<gene>
    <name evidence="2" type="ORF">SY89_02148</name>
</gene>
<evidence type="ECO:0000313" key="3">
    <source>
        <dbReference type="Proteomes" id="UP000050535"/>
    </source>
</evidence>
<evidence type="ECO:0000313" key="2">
    <source>
        <dbReference type="EMBL" id="KPN31403.1"/>
    </source>
</evidence>
<dbReference type="Proteomes" id="UP000050535">
    <property type="component" value="Unassembled WGS sequence"/>
</dbReference>
<proteinExistence type="predicted"/>
<organism evidence="2 3">
    <name type="scientific">Halolamina pelagica</name>
    <dbReference type="NCBI Taxonomy" id="699431"/>
    <lineage>
        <taxon>Archaea</taxon>
        <taxon>Methanobacteriati</taxon>
        <taxon>Methanobacteriota</taxon>
        <taxon>Stenosarchaea group</taxon>
        <taxon>Halobacteria</taxon>
        <taxon>Halobacteriales</taxon>
        <taxon>Haloferacaceae</taxon>
    </lineage>
</organism>
<dbReference type="EMBL" id="LGUC01000001">
    <property type="protein sequence ID" value="KPN31403.1"/>
    <property type="molecule type" value="Genomic_DNA"/>
</dbReference>
<dbReference type="AlphaFoldDB" id="A0A0N8I060"/>
<sequence length="29" mass="2830">MDDTVPTVGTDAPTFSAPVADADGITPAP</sequence>